<dbReference type="Proteomes" id="UP001596056">
    <property type="component" value="Unassembled WGS sequence"/>
</dbReference>
<accession>A0ABW0SBU0</accession>
<evidence type="ECO:0000313" key="3">
    <source>
        <dbReference type="Proteomes" id="UP001596056"/>
    </source>
</evidence>
<protein>
    <submittedName>
        <fullName evidence="2">Uncharacterized protein</fullName>
    </submittedName>
</protein>
<evidence type="ECO:0000256" key="1">
    <source>
        <dbReference type="SAM" id="MobiDB-lite"/>
    </source>
</evidence>
<evidence type="ECO:0000313" key="2">
    <source>
        <dbReference type="EMBL" id="MFC5566366.1"/>
    </source>
</evidence>
<comment type="caution">
    <text evidence="2">The sequence shown here is derived from an EMBL/GenBank/DDBJ whole genome shotgun (WGS) entry which is preliminary data.</text>
</comment>
<keyword evidence="3" id="KW-1185">Reference proteome</keyword>
<reference evidence="3" key="1">
    <citation type="journal article" date="2019" name="Int. J. Syst. Evol. Microbiol.">
        <title>The Global Catalogue of Microorganisms (GCM) 10K type strain sequencing project: providing services to taxonomists for standard genome sequencing and annotation.</title>
        <authorList>
            <consortium name="The Broad Institute Genomics Platform"/>
            <consortium name="The Broad Institute Genome Sequencing Center for Infectious Disease"/>
            <person name="Wu L."/>
            <person name="Ma J."/>
        </authorList>
    </citation>
    <scope>NUCLEOTIDE SEQUENCE [LARGE SCALE GENOMIC DNA]</scope>
    <source>
        <strain evidence="3">KACC 11588</strain>
    </source>
</reference>
<proteinExistence type="predicted"/>
<sequence length="50" mass="5112">MPSETLKTGLPDVGEGTSAAHLARDTVPGQAGEGDKQGVDPDLDPLDPRV</sequence>
<name>A0ABW0SBU0_9RHOB</name>
<feature type="region of interest" description="Disordered" evidence="1">
    <location>
        <begin position="1"/>
        <end position="50"/>
    </location>
</feature>
<gene>
    <name evidence="2" type="ORF">ACFPOC_08020</name>
</gene>
<dbReference type="EMBL" id="JBHSNA010000005">
    <property type="protein sequence ID" value="MFC5566366.1"/>
    <property type="molecule type" value="Genomic_DNA"/>
</dbReference>
<feature type="compositionally biased region" description="Acidic residues" evidence="1">
    <location>
        <begin position="41"/>
        <end position="50"/>
    </location>
</feature>
<dbReference type="RefSeq" id="WP_209839959.1">
    <property type="nucleotide sequence ID" value="NZ_JAGGJP010000006.1"/>
</dbReference>
<organism evidence="2 3">
    <name type="scientific">Rubellimicrobium aerolatum</name>
    <dbReference type="NCBI Taxonomy" id="490979"/>
    <lineage>
        <taxon>Bacteria</taxon>
        <taxon>Pseudomonadati</taxon>
        <taxon>Pseudomonadota</taxon>
        <taxon>Alphaproteobacteria</taxon>
        <taxon>Rhodobacterales</taxon>
        <taxon>Roseobacteraceae</taxon>
        <taxon>Rubellimicrobium</taxon>
    </lineage>
</organism>